<dbReference type="GO" id="GO:0007155">
    <property type="term" value="P:cell adhesion"/>
    <property type="evidence" value="ECO:0007669"/>
    <property type="project" value="UniProtKB-KW"/>
</dbReference>
<dbReference type="Pfam" id="PF20805">
    <property type="entry name" value="Integrin_A_Ig_2"/>
    <property type="match status" value="1"/>
</dbReference>
<dbReference type="Proteomes" id="UP001519460">
    <property type="component" value="Unassembled WGS sequence"/>
</dbReference>
<evidence type="ECO:0000256" key="13">
    <source>
        <dbReference type="RuleBase" id="RU003762"/>
    </source>
</evidence>
<feature type="non-terminal residue" evidence="18">
    <location>
        <position position="1"/>
    </location>
</feature>
<evidence type="ECO:0000256" key="3">
    <source>
        <dbReference type="ARBA" id="ARBA00022692"/>
    </source>
</evidence>
<feature type="repeat" description="FG-GAP" evidence="12">
    <location>
        <begin position="10"/>
        <end position="75"/>
    </location>
</feature>
<dbReference type="InterPro" id="IPR013517">
    <property type="entry name" value="FG-GAP"/>
</dbReference>
<dbReference type="SUPFAM" id="SSF69318">
    <property type="entry name" value="Integrin alpha N-terminal domain"/>
    <property type="match status" value="1"/>
</dbReference>
<keyword evidence="4" id="KW-0732">Signal</keyword>
<dbReference type="InterPro" id="IPR032695">
    <property type="entry name" value="Integrin_dom_sf"/>
</dbReference>
<evidence type="ECO:0000256" key="8">
    <source>
        <dbReference type="ARBA" id="ARBA00023037"/>
    </source>
</evidence>
<feature type="region of interest" description="Disordered" evidence="14">
    <location>
        <begin position="580"/>
        <end position="624"/>
    </location>
</feature>
<dbReference type="EMBL" id="JACVVK020000001">
    <property type="protein sequence ID" value="KAK7508666.1"/>
    <property type="molecule type" value="Genomic_DNA"/>
</dbReference>
<keyword evidence="10 13" id="KW-0675">Receptor</keyword>
<dbReference type="InterPro" id="IPR013519">
    <property type="entry name" value="Int_alpha_beta-p"/>
</dbReference>
<feature type="compositionally biased region" description="Basic and acidic residues" evidence="14">
    <location>
        <begin position="608"/>
        <end position="624"/>
    </location>
</feature>
<dbReference type="InterPro" id="IPR048285">
    <property type="entry name" value="Integrin_alpha_Ig-like_2"/>
</dbReference>
<evidence type="ECO:0000256" key="10">
    <source>
        <dbReference type="ARBA" id="ARBA00023170"/>
    </source>
</evidence>
<evidence type="ECO:0000259" key="15">
    <source>
        <dbReference type="Pfam" id="PF08441"/>
    </source>
</evidence>
<feature type="repeat" description="FG-GAP" evidence="12">
    <location>
        <begin position="80"/>
        <end position="139"/>
    </location>
</feature>
<evidence type="ECO:0000256" key="4">
    <source>
        <dbReference type="ARBA" id="ARBA00022729"/>
    </source>
</evidence>
<dbReference type="InterPro" id="IPR048286">
    <property type="entry name" value="Integrin_alpha_Ig-like_3"/>
</dbReference>
<evidence type="ECO:0000256" key="1">
    <source>
        <dbReference type="ARBA" id="ARBA00004479"/>
    </source>
</evidence>
<proteinExistence type="inferred from homology"/>
<dbReference type="PRINTS" id="PR01185">
    <property type="entry name" value="INTEGRINA"/>
</dbReference>
<keyword evidence="19" id="KW-1185">Reference proteome</keyword>
<evidence type="ECO:0000256" key="9">
    <source>
        <dbReference type="ARBA" id="ARBA00023136"/>
    </source>
</evidence>
<evidence type="ECO:0000256" key="7">
    <source>
        <dbReference type="ARBA" id="ARBA00022989"/>
    </source>
</evidence>
<dbReference type="GO" id="GO:0007229">
    <property type="term" value="P:integrin-mediated signaling pathway"/>
    <property type="evidence" value="ECO:0007669"/>
    <property type="project" value="UniProtKB-KW"/>
</dbReference>
<sequence>VRVIDSETFEVLETVTGTQEYASFGYSLCAEDVNGDGFTDLLIGAPTFTASTNDSESDDEGRVFVYLGRDEVRNGEESFNLSLVLKGDGVSFARFGSAITSIGDINRDSYFDVAVGAPQEGGGVGAVYVYLGGPLGVVTPFTQKITGQDFQPQLRSFGFHISKPTSDLSSYGYPDFAVGCPESNTVVLLRTRRIINAEVRIEASPNPVATDHQCRSDLASLRYSGCFHVNVYFGHIMSSDHDRVLDFALDYTLSVDTLVSSDSQRRAFLLQQSGIGTTAAFSGTVTVSGRRETQKEFTVVLKEDQISRNRFMPVRLKVEFNLNTTFSRNIPPVLNQSVLNFVTEEVAFKNDECGTDQKCHTDLVLTGRVQHVEPLVNFQYYNVVNKTRLVELHLQLVNKNETAFATRLTTNITGQITFITITDSRARSHFICGTQENVTSAQGSSTLECNNFAPLGAEEVVDITLQFEADSVPLDPQLSNVIFDVQAMPYDNKENPEGVVADNAIRKASQLKIIADLQVQGASQPRSIHLPPSSSSDLLVNHRLYLSNGGPSFLPPTHVNVSIPFMDSAGAKLFETRESHNVTTAPSMSSTTTNPFGPVAPSRRRRRQANDSQRHETTRDGRNDRLLRMDCSSYKCHVYQCRLPALQPKEDPTINVSLTIARSALPFSD</sequence>
<keyword evidence="9" id="KW-0472">Membrane</keyword>
<dbReference type="Pfam" id="PF20806">
    <property type="entry name" value="Integrin_A_Ig_3"/>
    <property type="match status" value="1"/>
</dbReference>
<gene>
    <name evidence="18" type="ORF">BaRGS_00000232</name>
</gene>
<feature type="domain" description="Integrin alpha first immunoglubulin-like" evidence="15">
    <location>
        <begin position="191"/>
        <end position="351"/>
    </location>
</feature>
<dbReference type="PANTHER" id="PTHR23220">
    <property type="entry name" value="INTEGRIN ALPHA"/>
    <property type="match status" value="1"/>
</dbReference>
<keyword evidence="6 13" id="KW-0130">Cell adhesion</keyword>
<organism evidence="18 19">
    <name type="scientific">Batillaria attramentaria</name>
    <dbReference type="NCBI Taxonomy" id="370345"/>
    <lineage>
        <taxon>Eukaryota</taxon>
        <taxon>Metazoa</taxon>
        <taxon>Spiralia</taxon>
        <taxon>Lophotrochozoa</taxon>
        <taxon>Mollusca</taxon>
        <taxon>Gastropoda</taxon>
        <taxon>Caenogastropoda</taxon>
        <taxon>Sorbeoconcha</taxon>
        <taxon>Cerithioidea</taxon>
        <taxon>Batillariidae</taxon>
        <taxon>Batillaria</taxon>
    </lineage>
</organism>
<evidence type="ECO:0000313" key="18">
    <source>
        <dbReference type="EMBL" id="KAK7508666.1"/>
    </source>
</evidence>
<dbReference type="AlphaFoldDB" id="A0ABD0MCP9"/>
<dbReference type="Gene3D" id="2.60.40.1530">
    <property type="entry name" value="ntegrin, alpha v. Chain A, domain 4"/>
    <property type="match status" value="1"/>
</dbReference>
<evidence type="ECO:0008006" key="20">
    <source>
        <dbReference type="Google" id="ProtNLM"/>
    </source>
</evidence>
<evidence type="ECO:0000256" key="5">
    <source>
        <dbReference type="ARBA" id="ARBA00022737"/>
    </source>
</evidence>
<evidence type="ECO:0000256" key="6">
    <source>
        <dbReference type="ARBA" id="ARBA00022889"/>
    </source>
</evidence>
<reference evidence="18 19" key="1">
    <citation type="journal article" date="2023" name="Sci. Data">
        <title>Genome assembly of the Korean intertidal mud-creeper Batillaria attramentaria.</title>
        <authorList>
            <person name="Patra A.K."/>
            <person name="Ho P.T."/>
            <person name="Jun S."/>
            <person name="Lee S.J."/>
            <person name="Kim Y."/>
            <person name="Won Y.J."/>
        </authorList>
    </citation>
    <scope>NUCLEOTIDE SEQUENCE [LARGE SCALE GENOMIC DNA]</scope>
    <source>
        <strain evidence="18">Wonlab-2016</strain>
    </source>
</reference>
<feature type="non-terminal residue" evidence="18">
    <location>
        <position position="669"/>
    </location>
</feature>
<dbReference type="GO" id="GO:0016020">
    <property type="term" value="C:membrane"/>
    <property type="evidence" value="ECO:0007669"/>
    <property type="project" value="UniProtKB-SubCell"/>
</dbReference>
<dbReference type="Pfam" id="PF01839">
    <property type="entry name" value="FG-GAP"/>
    <property type="match status" value="2"/>
</dbReference>
<keyword evidence="8 13" id="KW-0401">Integrin</keyword>
<accession>A0ABD0MCP9</accession>
<dbReference type="Gene3D" id="2.60.40.1510">
    <property type="entry name" value="ntegrin, alpha v. Chain A, domain 3"/>
    <property type="match status" value="1"/>
</dbReference>
<evidence type="ECO:0000256" key="14">
    <source>
        <dbReference type="SAM" id="MobiDB-lite"/>
    </source>
</evidence>
<dbReference type="SMART" id="SM00191">
    <property type="entry name" value="Int_alpha"/>
    <property type="match status" value="3"/>
</dbReference>
<evidence type="ECO:0000256" key="12">
    <source>
        <dbReference type="PROSITE-ProRule" id="PRU00803"/>
    </source>
</evidence>
<dbReference type="Gene3D" id="2.60.40.1460">
    <property type="entry name" value="Integrin domains. Chain A, domain 2"/>
    <property type="match status" value="1"/>
</dbReference>
<evidence type="ECO:0000256" key="2">
    <source>
        <dbReference type="ARBA" id="ARBA00008054"/>
    </source>
</evidence>
<feature type="domain" description="Integrin alpha third immunoglobulin-like" evidence="17">
    <location>
        <begin position="538"/>
        <end position="663"/>
    </location>
</feature>
<dbReference type="PANTHER" id="PTHR23220:SF134">
    <property type="entry name" value="INTEGRIN ALPHA-2 DOMAIN-CONTAINING PROTEIN"/>
    <property type="match status" value="1"/>
</dbReference>
<keyword evidence="7" id="KW-1133">Transmembrane helix</keyword>
<dbReference type="Gene3D" id="2.130.10.130">
    <property type="entry name" value="Integrin alpha, N-terminal"/>
    <property type="match status" value="1"/>
</dbReference>
<feature type="domain" description="Integrin alpha second immunoglobulin-like" evidence="16">
    <location>
        <begin position="353"/>
        <end position="487"/>
    </location>
</feature>
<evidence type="ECO:0000313" key="19">
    <source>
        <dbReference type="Proteomes" id="UP001519460"/>
    </source>
</evidence>
<dbReference type="InterPro" id="IPR028994">
    <property type="entry name" value="Integrin_alpha_N"/>
</dbReference>
<comment type="similarity">
    <text evidence="2 13">Belongs to the integrin alpha chain family.</text>
</comment>
<comment type="subcellular location">
    <subcellularLocation>
        <location evidence="1 13">Membrane</location>
        <topology evidence="1 13">Single-pass type I membrane protein</topology>
    </subcellularLocation>
</comment>
<comment type="caution">
    <text evidence="18">The sequence shown here is derived from an EMBL/GenBank/DDBJ whole genome shotgun (WGS) entry which is preliminary data.</text>
</comment>
<dbReference type="InterPro" id="IPR013649">
    <property type="entry name" value="Integrin_alpha_Ig-like_1"/>
</dbReference>
<dbReference type="PROSITE" id="PS51470">
    <property type="entry name" value="FG_GAP"/>
    <property type="match status" value="2"/>
</dbReference>
<feature type="compositionally biased region" description="Polar residues" evidence="14">
    <location>
        <begin position="581"/>
        <end position="595"/>
    </location>
</feature>
<name>A0ABD0MCP9_9CAEN</name>
<evidence type="ECO:0000259" key="16">
    <source>
        <dbReference type="Pfam" id="PF20805"/>
    </source>
</evidence>
<evidence type="ECO:0000259" key="17">
    <source>
        <dbReference type="Pfam" id="PF20806"/>
    </source>
</evidence>
<dbReference type="Pfam" id="PF08441">
    <property type="entry name" value="Integrin_A_Ig_1"/>
    <property type="match status" value="1"/>
</dbReference>
<keyword evidence="3" id="KW-0812">Transmembrane</keyword>
<dbReference type="SUPFAM" id="SSF69179">
    <property type="entry name" value="Integrin domains"/>
    <property type="match status" value="3"/>
</dbReference>
<keyword evidence="5" id="KW-0677">Repeat</keyword>
<dbReference type="InterPro" id="IPR000413">
    <property type="entry name" value="Integrin_alpha"/>
</dbReference>
<evidence type="ECO:0000256" key="11">
    <source>
        <dbReference type="ARBA" id="ARBA00023180"/>
    </source>
</evidence>
<keyword evidence="11" id="KW-0325">Glycoprotein</keyword>
<protein>
    <recommendedName>
        <fullName evidence="20">Integrin alpha-2 domain-containing protein</fullName>
    </recommendedName>
</protein>